<dbReference type="RefSeq" id="WP_378078250.1">
    <property type="nucleotide sequence ID" value="NZ_JBHTMK010000005.1"/>
</dbReference>
<feature type="domain" description="Response regulatory" evidence="3">
    <location>
        <begin position="5"/>
        <end position="121"/>
    </location>
</feature>
<feature type="modified residue" description="4-aspartylphosphate" evidence="2">
    <location>
        <position position="54"/>
    </location>
</feature>
<keyword evidence="5" id="KW-1185">Reference proteome</keyword>
<dbReference type="PANTHER" id="PTHR44591:SF3">
    <property type="entry name" value="RESPONSE REGULATORY DOMAIN-CONTAINING PROTEIN"/>
    <property type="match status" value="1"/>
</dbReference>
<proteinExistence type="predicted"/>
<evidence type="ECO:0000256" key="1">
    <source>
        <dbReference type="ARBA" id="ARBA00022553"/>
    </source>
</evidence>
<dbReference type="CDD" id="cd00156">
    <property type="entry name" value="REC"/>
    <property type="match status" value="1"/>
</dbReference>
<dbReference type="PANTHER" id="PTHR44591">
    <property type="entry name" value="STRESS RESPONSE REGULATOR PROTEIN 1"/>
    <property type="match status" value="1"/>
</dbReference>
<reference evidence="5" key="1">
    <citation type="journal article" date="2019" name="Int. J. Syst. Evol. Microbiol.">
        <title>The Global Catalogue of Microorganisms (GCM) 10K type strain sequencing project: providing services to taxonomists for standard genome sequencing and annotation.</title>
        <authorList>
            <consortium name="The Broad Institute Genomics Platform"/>
            <consortium name="The Broad Institute Genome Sequencing Center for Infectious Disease"/>
            <person name="Wu L."/>
            <person name="Ma J."/>
        </authorList>
    </citation>
    <scope>NUCLEOTIDE SEQUENCE [LARGE SCALE GENOMIC DNA]</scope>
    <source>
        <strain evidence="5">CCM 7526</strain>
    </source>
</reference>
<evidence type="ECO:0000256" key="2">
    <source>
        <dbReference type="PROSITE-ProRule" id="PRU00169"/>
    </source>
</evidence>
<evidence type="ECO:0000313" key="4">
    <source>
        <dbReference type="EMBL" id="MFD1364457.1"/>
    </source>
</evidence>
<dbReference type="InterPro" id="IPR011006">
    <property type="entry name" value="CheY-like_superfamily"/>
</dbReference>
<dbReference type="SUPFAM" id="SSF52172">
    <property type="entry name" value="CheY-like"/>
    <property type="match status" value="1"/>
</dbReference>
<dbReference type="InterPro" id="IPR001789">
    <property type="entry name" value="Sig_transdc_resp-reg_receiver"/>
</dbReference>
<accession>A0ABW4A336</accession>
<gene>
    <name evidence="4" type="ORF">ACFQ5G_03750</name>
</gene>
<name>A0ABW4A336_9ACTN</name>
<sequence length="130" mass="14091">MNTNLILIADDDADTRDVLTVALEQAGYQTLGVNRGATAARLLTVAKPVGLITDVRMPDMNGMELCRLARRQPATADVAIVMISASYHDHDVDAGLRAGADRYLAKPLSPRQLVTELHNAISERYQFSAA</sequence>
<protein>
    <submittedName>
        <fullName evidence="4">PleD family two-component system response regulator</fullName>
    </submittedName>
</protein>
<organism evidence="4 5">
    <name type="scientific">Actinoplanes sichuanensis</name>
    <dbReference type="NCBI Taxonomy" id="512349"/>
    <lineage>
        <taxon>Bacteria</taxon>
        <taxon>Bacillati</taxon>
        <taxon>Actinomycetota</taxon>
        <taxon>Actinomycetes</taxon>
        <taxon>Micromonosporales</taxon>
        <taxon>Micromonosporaceae</taxon>
        <taxon>Actinoplanes</taxon>
    </lineage>
</organism>
<comment type="caution">
    <text evidence="4">The sequence shown here is derived from an EMBL/GenBank/DDBJ whole genome shotgun (WGS) entry which is preliminary data.</text>
</comment>
<keyword evidence="1 2" id="KW-0597">Phosphoprotein</keyword>
<dbReference type="Gene3D" id="3.40.50.2300">
    <property type="match status" value="1"/>
</dbReference>
<evidence type="ECO:0000259" key="3">
    <source>
        <dbReference type="PROSITE" id="PS50110"/>
    </source>
</evidence>
<dbReference type="Proteomes" id="UP001597183">
    <property type="component" value="Unassembled WGS sequence"/>
</dbReference>
<dbReference type="PROSITE" id="PS50110">
    <property type="entry name" value="RESPONSE_REGULATORY"/>
    <property type="match status" value="1"/>
</dbReference>
<dbReference type="Pfam" id="PF00072">
    <property type="entry name" value="Response_reg"/>
    <property type="match status" value="1"/>
</dbReference>
<evidence type="ECO:0000313" key="5">
    <source>
        <dbReference type="Proteomes" id="UP001597183"/>
    </source>
</evidence>
<dbReference type="EMBL" id="JBHTMK010000005">
    <property type="protein sequence ID" value="MFD1364457.1"/>
    <property type="molecule type" value="Genomic_DNA"/>
</dbReference>
<dbReference type="SMART" id="SM00448">
    <property type="entry name" value="REC"/>
    <property type="match status" value="1"/>
</dbReference>
<dbReference type="InterPro" id="IPR050595">
    <property type="entry name" value="Bact_response_regulator"/>
</dbReference>